<dbReference type="InterPro" id="IPR036514">
    <property type="entry name" value="SGNH_hydro_sf"/>
</dbReference>
<comment type="similarity">
    <text evidence="1">Belongs to the 'GDSL' lipolytic enzyme family.</text>
</comment>
<keyword evidence="2" id="KW-0325">Glycoprotein</keyword>
<reference evidence="3" key="1">
    <citation type="submission" date="2024-03" db="EMBL/GenBank/DDBJ databases">
        <title>WGS assembly of Saponaria officinalis var. Norfolk2.</title>
        <authorList>
            <person name="Jenkins J."/>
            <person name="Shu S."/>
            <person name="Grimwood J."/>
            <person name="Barry K."/>
            <person name="Goodstein D."/>
            <person name="Schmutz J."/>
            <person name="Leebens-Mack J."/>
            <person name="Osbourn A."/>
        </authorList>
    </citation>
    <scope>NUCLEOTIDE SEQUENCE [LARGE SCALE GENOMIC DNA]</scope>
    <source>
        <strain evidence="3">JIC</strain>
    </source>
</reference>
<dbReference type="InterPro" id="IPR001087">
    <property type="entry name" value="GDSL"/>
</dbReference>
<dbReference type="SUPFAM" id="SSF52266">
    <property type="entry name" value="SGNH hydrolase"/>
    <property type="match status" value="1"/>
</dbReference>
<dbReference type="PANTHER" id="PTHR22835:SF517">
    <property type="entry name" value="GDSL-LIKE LIPASE_ACYLHYDROLASE FAMILY PROTEIN, EXPRESSED"/>
    <property type="match status" value="1"/>
</dbReference>
<organism evidence="3 4">
    <name type="scientific">Saponaria officinalis</name>
    <name type="common">Common soapwort</name>
    <name type="synonym">Lychnis saponaria</name>
    <dbReference type="NCBI Taxonomy" id="3572"/>
    <lineage>
        <taxon>Eukaryota</taxon>
        <taxon>Viridiplantae</taxon>
        <taxon>Streptophyta</taxon>
        <taxon>Embryophyta</taxon>
        <taxon>Tracheophyta</taxon>
        <taxon>Spermatophyta</taxon>
        <taxon>Magnoliopsida</taxon>
        <taxon>eudicotyledons</taxon>
        <taxon>Gunneridae</taxon>
        <taxon>Pentapetalae</taxon>
        <taxon>Caryophyllales</taxon>
        <taxon>Caryophyllaceae</taxon>
        <taxon>Caryophylleae</taxon>
        <taxon>Saponaria</taxon>
    </lineage>
</organism>
<comment type="caution">
    <text evidence="3">The sequence shown here is derived from an EMBL/GenBank/DDBJ whole genome shotgun (WGS) entry which is preliminary data.</text>
</comment>
<dbReference type="PANTHER" id="PTHR22835">
    <property type="entry name" value="ZINC FINGER FYVE DOMAIN CONTAINING PROTEIN"/>
    <property type="match status" value="1"/>
</dbReference>
<gene>
    <name evidence="3" type="ORF">RND81_07G061200</name>
</gene>
<accession>A0AAW1JMB3</accession>
<proteinExistence type="inferred from homology"/>
<evidence type="ECO:0000313" key="4">
    <source>
        <dbReference type="Proteomes" id="UP001443914"/>
    </source>
</evidence>
<dbReference type="Gene3D" id="3.40.50.1110">
    <property type="entry name" value="SGNH hydrolase"/>
    <property type="match status" value="1"/>
</dbReference>
<evidence type="ECO:0000256" key="1">
    <source>
        <dbReference type="ARBA" id="ARBA00008668"/>
    </source>
</evidence>
<evidence type="ECO:0000313" key="3">
    <source>
        <dbReference type="EMBL" id="KAK9705494.1"/>
    </source>
</evidence>
<keyword evidence="4" id="KW-1185">Reference proteome</keyword>
<evidence type="ECO:0000256" key="2">
    <source>
        <dbReference type="ARBA" id="ARBA00023180"/>
    </source>
</evidence>
<protein>
    <submittedName>
        <fullName evidence="3">Uncharacterized protein</fullName>
    </submittedName>
</protein>
<dbReference type="GO" id="GO:0016788">
    <property type="term" value="F:hydrolase activity, acting on ester bonds"/>
    <property type="evidence" value="ECO:0007669"/>
    <property type="project" value="InterPro"/>
</dbReference>
<dbReference type="Proteomes" id="UP001443914">
    <property type="component" value="Unassembled WGS sequence"/>
</dbReference>
<name>A0AAW1JMB3_SAPOF</name>
<dbReference type="Pfam" id="PF00657">
    <property type="entry name" value="Lipase_GDSL"/>
    <property type="match status" value="1"/>
</dbReference>
<dbReference type="EMBL" id="JBDFQZ010000007">
    <property type="protein sequence ID" value="KAK9705494.1"/>
    <property type="molecule type" value="Genomic_DNA"/>
</dbReference>
<sequence length="277" mass="31183">MKQCEEMECNFIHGVNFAVAGATALDISVLKEKYNISAPTKFSLSVQLQWFKSHLHSFYPNISERRIKLAKELFFMGEVGGNDYNFAFFQGIPLPTVYKMVPLIVQAIKNAVEEIIDLGATQIVIPGNFPIGCMPIYLTLFKTNDINMYDEMKCLKEYNGHAQFHNDLLQQTIIELQNGHSNVTIIYMDYFGALKEILQHASSLGFDETATQKACCGVHDNEYNVNMDVCCGFDGSFICENPQEHISWDGTHLTQQAYNVMAKKLIPSLLGALQKVA</sequence>
<dbReference type="AlphaFoldDB" id="A0AAW1JMB3"/>